<dbReference type="Pfam" id="PF00550">
    <property type="entry name" value="PP-binding"/>
    <property type="match status" value="2"/>
</dbReference>
<evidence type="ECO:0000313" key="11">
    <source>
        <dbReference type="Proteomes" id="UP000054270"/>
    </source>
</evidence>
<dbReference type="Pfam" id="PF21089">
    <property type="entry name" value="PKS_DH_N"/>
    <property type="match status" value="1"/>
</dbReference>
<dbReference type="InterPro" id="IPR057326">
    <property type="entry name" value="KR_dom"/>
</dbReference>
<dbReference type="GO" id="GO:0004315">
    <property type="term" value="F:3-oxoacyl-[acyl-carrier-protein] synthase activity"/>
    <property type="evidence" value="ECO:0007669"/>
    <property type="project" value="InterPro"/>
</dbReference>
<dbReference type="PROSITE" id="PS52019">
    <property type="entry name" value="PKS_MFAS_DH"/>
    <property type="match status" value="1"/>
</dbReference>
<dbReference type="Pfam" id="PF00698">
    <property type="entry name" value="Acyl_transf_1"/>
    <property type="match status" value="1"/>
</dbReference>
<dbReference type="Gene3D" id="3.40.50.12780">
    <property type="entry name" value="N-terminal domain of ligase-like"/>
    <property type="match status" value="1"/>
</dbReference>
<dbReference type="Proteomes" id="UP000054270">
    <property type="component" value="Unassembled WGS sequence"/>
</dbReference>
<feature type="domain" description="Ketosynthase family 3 (KS3)" evidence="8">
    <location>
        <begin position="682"/>
        <end position="1117"/>
    </location>
</feature>
<dbReference type="InterPro" id="IPR016039">
    <property type="entry name" value="Thiolase-like"/>
</dbReference>
<feature type="region of interest" description="N-terminal hotdog fold" evidence="6">
    <location>
        <begin position="1585"/>
        <end position="1695"/>
    </location>
</feature>
<evidence type="ECO:0000256" key="4">
    <source>
        <dbReference type="ARBA" id="ARBA00022679"/>
    </source>
</evidence>
<keyword evidence="2" id="KW-0596">Phosphopantetheine</keyword>
<dbReference type="GO" id="GO:0006633">
    <property type="term" value="P:fatty acid biosynthetic process"/>
    <property type="evidence" value="ECO:0007669"/>
    <property type="project" value="InterPro"/>
</dbReference>
<dbReference type="InterPro" id="IPR001227">
    <property type="entry name" value="Ac_transferase_dom_sf"/>
</dbReference>
<dbReference type="InterPro" id="IPR016035">
    <property type="entry name" value="Acyl_Trfase/lysoPLipase"/>
</dbReference>
<evidence type="ECO:0000259" key="7">
    <source>
        <dbReference type="PROSITE" id="PS50075"/>
    </source>
</evidence>
<dbReference type="InterPro" id="IPR036291">
    <property type="entry name" value="NAD(P)-bd_dom_sf"/>
</dbReference>
<dbReference type="Gene3D" id="3.30.70.3290">
    <property type="match status" value="1"/>
</dbReference>
<dbReference type="Gene3D" id="3.10.129.110">
    <property type="entry name" value="Polyketide synthase dehydratase"/>
    <property type="match status" value="1"/>
</dbReference>
<organism evidence="10 11">
    <name type="scientific">Hypholoma sublateritium (strain FD-334 SS-4)</name>
    <dbReference type="NCBI Taxonomy" id="945553"/>
    <lineage>
        <taxon>Eukaryota</taxon>
        <taxon>Fungi</taxon>
        <taxon>Dikarya</taxon>
        <taxon>Basidiomycota</taxon>
        <taxon>Agaricomycotina</taxon>
        <taxon>Agaricomycetes</taxon>
        <taxon>Agaricomycetidae</taxon>
        <taxon>Agaricales</taxon>
        <taxon>Agaricineae</taxon>
        <taxon>Strophariaceae</taxon>
        <taxon>Hypholoma</taxon>
    </lineage>
</organism>
<dbReference type="InterPro" id="IPR014031">
    <property type="entry name" value="Ketoacyl_synth_C"/>
</dbReference>
<accession>A0A0D2N9Q6</accession>
<dbReference type="Pfam" id="PF08659">
    <property type="entry name" value="KR"/>
    <property type="match status" value="1"/>
</dbReference>
<dbReference type="Pfam" id="PF22621">
    <property type="entry name" value="CurL-like_PKS_C"/>
    <property type="match status" value="1"/>
</dbReference>
<dbReference type="InterPro" id="IPR009081">
    <property type="entry name" value="PP-bd_ACP"/>
</dbReference>
<dbReference type="SUPFAM" id="SSF56801">
    <property type="entry name" value="Acetyl-CoA synthetase-like"/>
    <property type="match status" value="1"/>
</dbReference>
<evidence type="ECO:0000256" key="6">
    <source>
        <dbReference type="PROSITE-ProRule" id="PRU01363"/>
    </source>
</evidence>
<dbReference type="SUPFAM" id="SSF51735">
    <property type="entry name" value="NAD(P)-binding Rossmann-fold domains"/>
    <property type="match status" value="1"/>
</dbReference>
<dbReference type="InterPro" id="IPR000873">
    <property type="entry name" value="AMP-dep_synth/lig_dom"/>
</dbReference>
<dbReference type="SMART" id="SM00825">
    <property type="entry name" value="PKS_KS"/>
    <property type="match status" value="1"/>
</dbReference>
<dbReference type="Pfam" id="PF00501">
    <property type="entry name" value="AMP-binding"/>
    <property type="match status" value="1"/>
</dbReference>
<evidence type="ECO:0000256" key="5">
    <source>
        <dbReference type="ARBA" id="ARBA00023026"/>
    </source>
</evidence>
<dbReference type="CDD" id="cd00833">
    <property type="entry name" value="PKS"/>
    <property type="match status" value="1"/>
</dbReference>
<keyword evidence="5" id="KW-0843">Virulence</keyword>
<dbReference type="InterPro" id="IPR020841">
    <property type="entry name" value="PKS_Beta-ketoAc_synthase_dom"/>
</dbReference>
<dbReference type="Pfam" id="PF23562">
    <property type="entry name" value="AMP-binding_C_3"/>
    <property type="match status" value="1"/>
</dbReference>
<feature type="domain" description="PKS/mFAS DH" evidence="9">
    <location>
        <begin position="1585"/>
        <end position="1855"/>
    </location>
</feature>
<dbReference type="Gene3D" id="3.40.50.720">
    <property type="entry name" value="NAD(P)-binding Rossmann-like Domain"/>
    <property type="match status" value="1"/>
</dbReference>
<gene>
    <name evidence="10" type="primary">PKS-NRPS2</name>
    <name evidence="10" type="ORF">HYPSUDRAFT_71798</name>
</gene>
<evidence type="ECO:0000256" key="3">
    <source>
        <dbReference type="ARBA" id="ARBA00022553"/>
    </source>
</evidence>
<dbReference type="Gene3D" id="3.30.300.30">
    <property type="match status" value="1"/>
</dbReference>
<dbReference type="Pfam" id="PF02801">
    <property type="entry name" value="Ketoacyl-synt_C"/>
    <property type="match status" value="1"/>
</dbReference>
<evidence type="ECO:0000259" key="9">
    <source>
        <dbReference type="PROSITE" id="PS52019"/>
    </source>
</evidence>
<keyword evidence="11" id="KW-1185">Reference proteome</keyword>
<dbReference type="InterPro" id="IPR014043">
    <property type="entry name" value="Acyl_transferase_dom"/>
</dbReference>
<protein>
    <submittedName>
        <fullName evidence="10">Polyketide synthetase</fullName>
    </submittedName>
</protein>
<dbReference type="InterPro" id="IPR049552">
    <property type="entry name" value="PKS_DH_N"/>
</dbReference>
<dbReference type="SUPFAM" id="SSF52151">
    <property type="entry name" value="FabD/lysophospholipase-like"/>
    <property type="match status" value="1"/>
</dbReference>
<feature type="domain" description="Carrier" evidence="7">
    <location>
        <begin position="584"/>
        <end position="660"/>
    </location>
</feature>
<dbReference type="PANTHER" id="PTHR43775">
    <property type="entry name" value="FATTY ACID SYNTHASE"/>
    <property type="match status" value="1"/>
</dbReference>
<dbReference type="Gene3D" id="3.40.47.10">
    <property type="match status" value="1"/>
</dbReference>
<reference evidence="11" key="1">
    <citation type="submission" date="2014-04" db="EMBL/GenBank/DDBJ databases">
        <title>Evolutionary Origins and Diversification of the Mycorrhizal Mutualists.</title>
        <authorList>
            <consortium name="DOE Joint Genome Institute"/>
            <consortium name="Mycorrhizal Genomics Consortium"/>
            <person name="Kohler A."/>
            <person name="Kuo A."/>
            <person name="Nagy L.G."/>
            <person name="Floudas D."/>
            <person name="Copeland A."/>
            <person name="Barry K.W."/>
            <person name="Cichocki N."/>
            <person name="Veneault-Fourrey C."/>
            <person name="LaButti K."/>
            <person name="Lindquist E.A."/>
            <person name="Lipzen A."/>
            <person name="Lundell T."/>
            <person name="Morin E."/>
            <person name="Murat C."/>
            <person name="Riley R."/>
            <person name="Ohm R."/>
            <person name="Sun H."/>
            <person name="Tunlid A."/>
            <person name="Henrissat B."/>
            <person name="Grigoriev I.V."/>
            <person name="Hibbett D.S."/>
            <person name="Martin F."/>
        </authorList>
    </citation>
    <scope>NUCLEOTIDE SEQUENCE [LARGE SCALE GENOMIC DNA]</scope>
    <source>
        <strain evidence="11">FD-334 SS-4</strain>
    </source>
</reference>
<dbReference type="Gene3D" id="3.40.366.10">
    <property type="entry name" value="Malonyl-Coenzyme A Acyl Carrier Protein, domain 2"/>
    <property type="match status" value="1"/>
</dbReference>
<dbReference type="InterPro" id="IPR036736">
    <property type="entry name" value="ACP-like_sf"/>
</dbReference>
<dbReference type="InterPro" id="IPR042104">
    <property type="entry name" value="PKS_dehydratase_sf"/>
</dbReference>
<keyword evidence="3" id="KW-0597">Phosphoprotein</keyword>
<feature type="active site" description="Proton donor; for dehydratase activity" evidence="6">
    <location>
        <position position="1764"/>
    </location>
</feature>
<dbReference type="OrthoDB" id="5334845at2759"/>
<proteinExistence type="predicted"/>
<dbReference type="PROSITE" id="PS52004">
    <property type="entry name" value="KS3_2"/>
    <property type="match status" value="1"/>
</dbReference>
<dbReference type="SUPFAM" id="SSF47336">
    <property type="entry name" value="ACP-like"/>
    <property type="match status" value="2"/>
</dbReference>
<feature type="region of interest" description="C-terminal hotdog fold" evidence="6">
    <location>
        <begin position="1708"/>
        <end position="1855"/>
    </location>
</feature>
<dbReference type="InterPro" id="IPR018201">
    <property type="entry name" value="Ketoacyl_synth_AS"/>
</dbReference>
<dbReference type="PROSITE" id="PS50075">
    <property type="entry name" value="CARRIER"/>
    <property type="match status" value="2"/>
</dbReference>
<dbReference type="SUPFAM" id="SSF53901">
    <property type="entry name" value="Thiolase-like"/>
    <property type="match status" value="1"/>
</dbReference>
<dbReference type="InterPro" id="IPR049900">
    <property type="entry name" value="PKS_mFAS_DH"/>
</dbReference>
<sequence length="2455" mass="266132">MAASLYDKNTLLNAFLGVAHSADVDRNAVEYGNERWTYGDLDTVSTGLALEMHKKYGPKPVVAIVSENHPYTLAMLFAIWKLGGIAAPLDHNVPKDIMERMLLNIGPTCVLVPATERVVQSIVEGISVACHAFNPKEMSITALMQKYLDLSPELTGPAFHLPNPDDIALYLHTSSASSVANVKCVPTTHASILGASAARLAWWKRTWPAQQYTHLRVLGWSTWAHVIGLTNDLGAAMVLTAGCYIFAMPPASGAGGNAAALYLDVCGQLLETAIIKQPTVFAGVPWVLEGFMRNYKQEADAARKQAIQDAVKRLKVFGSGGASTNAECIEWAIQMAIPLVLDIGMTEVGGPLFHSTIGGPEGWLSEDCMLPGAQLKLIDDSGAEVSTEGELVVRAQNVTRGYRHYDNSSFTLENDGTVSFKTGDVYAFVGDQRLVWKGRKEDYIQMSSGESLDPRVVEAVLDKCPAIARSCVVGNNFLKTSSQVVCAIVQPAKNTSTTEITRAISVANRSLAPPLRISWSRVLVLSEGQEVPITKKGAIFRKKLEELFGAQLGALLSRPEVDIASRAKTKPSASSSRAQGKTRDQIASIVSNIVLQTLRISEETMDDNSQATFAELGMDSAMSTLIVNKLNRQLDMSLPLNTCHTHIDLVSLTNAILSDLGIDASSAKARPSTRVAPPAHEKEEIVIVGQAVRLPGDINTPDSFWRALIDKREDIITAVPASRWDHASFYRAPDSKEPPAPCDITLEKAGFVDSYSFDHAFFGISSAEAFHVSPNIRLSMEVAFEALENANIPPSKVKGSNMAVFVAASMDEGYIKLLFADKGWGAYTRFYGTGVATSTACGRLSYLLDVHGPSITIDTACSSGLIAFDQAVQYLQSGQGESAIVCGANTHAWPGTLGFLSAQKMTSSNSRCATFTNMADGYVPSEAAAGLIMKTKSAALRDGDRIIGVVRSTDVQHDGRSQGLVAPNVKAQIAMQIALLEKAQLSPAQIDFIEAHGTGTSLGDLIEIQGINEVFEGSHGADKPLVVGAAKSCVGHAELVAGLIGVVKTLGSFAKGSVPGLVQLTADNMNPNIDCSVVPLHIPIEPTVLKTEDNLPLRALILSNGFAGSIAGTILEAPTEDMQPKASANIPETMPMTFVVSGKSQDALNEYLSLYLDFCLDADSSLFHAICYTTCIGREHYRYRFACVVNNMQDLIARLEDRLQNTSSTSAGGNARRILLGFPGQGSQYQGMGRYLANQYSGFRTIITEAANKAAGLTGYPILPYLLDESAPKGLTIDHSEVAQVCIFIFQYSVATWLESIGIHAHAVLGHSLGEIAAAVIARTFTLEIGLQFVVERAKLLRADPTRPAGMAALQTTEARVAQYIQKLGVEGRVAIAVYNAPDAHVVSGELKAVESVLAAAKRDGVRCTKLNVDQGFHSPAVASALPSLKMWLDNHDDAITGLEKPFFSTLRGAEIPKHERLDTQYWIAHAKSPVRFYETARVATKASSIDVIVDVGPQPTVWSNMQTPEYAGKARLAFTGKRGKDQIVAMLAALSSLFEKGFNVDFDALFSQMPYKFAMTDVPTYPFQRLYNYPAYICTRSSTVASILNQVETSQQKAPTPQFVVDQSLCDFLDLHRIEGRRVLPGAAMVDFFARAAGSKSVKNVKFHTPLVLETPETQVRAEIDEQGAYKLVQDDGADTLICSGTISDKRGSSLGRKVAHEPEAVPLQMMTKTQIYECFKNVQFGDPFRTVQAVRIWADYADADIRLEATAYPAGDRIRKLDACLHMFGALSSRLAPPVDDNAGAYLPASLEDFTLHTDDMPYKFTCRYYLPLDIGRNARVLSSCFEVFSDAGDLLVSCKKYSVAWVPKGVVHKEQKPQQTAPDTWIRNAWTTQNLPAPQTTSVHRFDEIIYFGNGETSRVLSSLSSSAKNCISVEMPHLPRDESGKIPNNTKVVSPEDMNKLPAILRGQDMLVVLDLSKSNNSPGSDQFTALYLQALMFLKHIMSHKFHISSFLALTSWSAPVDLYKEGLDLFSDSKVSSASLVGAVVQGMIRVFRRETGLDFAAWCLDLTSIDSLTDSQLQNILTSEIQARYRSEFLDTFVCYREDADKKSLSRLVPSLESLERVPARTPSGTTVIVGMGSIGTALAASLVEVGCNPVIFFGRRPDSQEKVVNELSALPENVRKQCQYRQVDVCDMEALKKALADVNATHGGIKNIIHTAAVVTDSTIVATKPSDFEAVLLPKVTGSWNLHVASQELNLALDSFVLFSSTNVIVGNPGQVSYVAANSFMDSLATFRHNCGLPGASLQLGAWESRLISDVNMENSFALLMKNDEGLPLILKAMMAPIPLQIIARMDTSKLSANPAYAKDPFFAPLLSSSNGAAPKDTKAKLSKENAQKILIDILRVALELQPSEKLDTSEELTALGADSITFAQFKGQVLKEFAVDVPMVYLSDGYTISDMINNVLESYGVA</sequence>
<dbReference type="InterPro" id="IPR014030">
    <property type="entry name" value="Ketoacyl_synth_N"/>
</dbReference>
<dbReference type="PROSITE" id="PS00606">
    <property type="entry name" value="KS3_1"/>
    <property type="match status" value="1"/>
</dbReference>
<evidence type="ECO:0000259" key="8">
    <source>
        <dbReference type="PROSITE" id="PS52004"/>
    </source>
</evidence>
<dbReference type="SMART" id="SM00822">
    <property type="entry name" value="PKS_KR"/>
    <property type="match status" value="1"/>
</dbReference>
<dbReference type="Pfam" id="PF00109">
    <property type="entry name" value="ketoacyl-synt"/>
    <property type="match status" value="1"/>
</dbReference>
<dbReference type="SMART" id="SM00827">
    <property type="entry name" value="PKS_AT"/>
    <property type="match status" value="1"/>
</dbReference>
<dbReference type="EMBL" id="KN817633">
    <property type="protein sequence ID" value="KJA15854.1"/>
    <property type="molecule type" value="Genomic_DNA"/>
</dbReference>
<dbReference type="GO" id="GO:0004312">
    <property type="term" value="F:fatty acid synthase activity"/>
    <property type="evidence" value="ECO:0007669"/>
    <property type="project" value="TreeGrafter"/>
</dbReference>
<dbReference type="SUPFAM" id="SSF55048">
    <property type="entry name" value="Probable ACP-binding domain of malonyl-CoA ACP transacylase"/>
    <property type="match status" value="1"/>
</dbReference>
<name>A0A0D2N9Q6_HYPSF</name>
<feature type="active site" description="Proton acceptor; for dehydratase activity" evidence="6">
    <location>
        <position position="1617"/>
    </location>
</feature>
<dbReference type="InterPro" id="IPR050091">
    <property type="entry name" value="PKS_NRPS_Biosynth_Enz"/>
</dbReference>
<evidence type="ECO:0000313" key="10">
    <source>
        <dbReference type="EMBL" id="KJA15854.1"/>
    </source>
</evidence>
<dbReference type="InterPro" id="IPR045851">
    <property type="entry name" value="AMP-bd_C_sf"/>
</dbReference>
<dbReference type="InterPro" id="IPR042099">
    <property type="entry name" value="ANL_N_sf"/>
</dbReference>
<dbReference type="STRING" id="945553.A0A0D2N9Q6"/>
<comment type="pathway">
    <text evidence="1">Secondary metabolite biosynthesis.</text>
</comment>
<dbReference type="PANTHER" id="PTHR43775:SF37">
    <property type="entry name" value="SI:DKEY-61P9.11"/>
    <property type="match status" value="1"/>
</dbReference>
<dbReference type="InterPro" id="IPR016036">
    <property type="entry name" value="Malonyl_transacylase_ACP-bd"/>
</dbReference>
<dbReference type="InterPro" id="IPR013968">
    <property type="entry name" value="PKS_KR"/>
</dbReference>
<feature type="domain" description="Carrier" evidence="7">
    <location>
        <begin position="2377"/>
        <end position="2452"/>
    </location>
</feature>
<keyword evidence="4" id="KW-0808">Transferase</keyword>
<dbReference type="Gene3D" id="1.10.1200.10">
    <property type="entry name" value="ACP-like"/>
    <property type="match status" value="2"/>
</dbReference>
<dbReference type="OMA" id="AHMGVGT"/>
<evidence type="ECO:0000256" key="1">
    <source>
        <dbReference type="ARBA" id="ARBA00005179"/>
    </source>
</evidence>
<evidence type="ECO:0000256" key="2">
    <source>
        <dbReference type="ARBA" id="ARBA00022450"/>
    </source>
</evidence>